<dbReference type="EMBL" id="LYDR01000071">
    <property type="protein sequence ID" value="ODA32140.1"/>
    <property type="molecule type" value="Genomic_DNA"/>
</dbReference>
<name>A0A1C3EFY9_9PLAN</name>
<evidence type="ECO:0000313" key="2">
    <source>
        <dbReference type="Proteomes" id="UP000094828"/>
    </source>
</evidence>
<protein>
    <recommendedName>
        <fullName evidence="3">Transposase Tn5-like N-terminal domain-containing protein</fullName>
    </recommendedName>
</protein>
<comment type="caution">
    <text evidence="1">The sequence shown here is derived from an EMBL/GenBank/DDBJ whole genome shotgun (WGS) entry which is preliminary data.</text>
</comment>
<sequence length="94" mass="10573">MARRDYAASKAAYRFLDNDRVNEQKILAEHLLAMRQHFASVDGLILVLHDATEFLCTLTVTQSIGQTRKMASGHSDKSGRQRCIRCAAYSCIRA</sequence>
<reference evidence="1 2" key="1">
    <citation type="submission" date="2016-05" db="EMBL/GenBank/DDBJ databases">
        <title>Genomic and physiological characterization of Planctopirus sp. isolated from fresh water lake.</title>
        <authorList>
            <person name="Subhash Y."/>
            <person name="Ramana C."/>
        </authorList>
    </citation>
    <scope>NUCLEOTIDE SEQUENCE [LARGE SCALE GENOMIC DNA]</scope>
    <source>
        <strain evidence="1 2">JC280</strain>
    </source>
</reference>
<dbReference type="InterPro" id="IPR012337">
    <property type="entry name" value="RNaseH-like_sf"/>
</dbReference>
<dbReference type="SUPFAM" id="SSF53098">
    <property type="entry name" value="Ribonuclease H-like"/>
    <property type="match status" value="1"/>
</dbReference>
<proteinExistence type="predicted"/>
<dbReference type="OrthoDB" id="282824at2"/>
<dbReference type="AlphaFoldDB" id="A0A1C3EFY9"/>
<organism evidence="1 2">
    <name type="scientific">Planctopirus hydrillae</name>
    <dbReference type="NCBI Taxonomy" id="1841610"/>
    <lineage>
        <taxon>Bacteria</taxon>
        <taxon>Pseudomonadati</taxon>
        <taxon>Planctomycetota</taxon>
        <taxon>Planctomycetia</taxon>
        <taxon>Planctomycetales</taxon>
        <taxon>Planctomycetaceae</taxon>
        <taxon>Planctopirus</taxon>
    </lineage>
</organism>
<evidence type="ECO:0000313" key="1">
    <source>
        <dbReference type="EMBL" id="ODA32140.1"/>
    </source>
</evidence>
<evidence type="ECO:0008006" key="3">
    <source>
        <dbReference type="Google" id="ProtNLM"/>
    </source>
</evidence>
<dbReference type="Proteomes" id="UP000094828">
    <property type="component" value="Unassembled WGS sequence"/>
</dbReference>
<gene>
    <name evidence="1" type="ORF">A6X21_21755</name>
</gene>
<accession>A0A1C3EFY9</accession>
<keyword evidence="2" id="KW-1185">Reference proteome</keyword>